<evidence type="ECO:0000313" key="1">
    <source>
        <dbReference type="EMBL" id="MFD0901487.1"/>
    </source>
</evidence>
<organism evidence="1 2">
    <name type="scientific">Actinomadura sediminis</name>
    <dbReference type="NCBI Taxonomy" id="1038904"/>
    <lineage>
        <taxon>Bacteria</taxon>
        <taxon>Bacillati</taxon>
        <taxon>Actinomycetota</taxon>
        <taxon>Actinomycetes</taxon>
        <taxon>Streptosporangiales</taxon>
        <taxon>Thermomonosporaceae</taxon>
        <taxon>Actinomadura</taxon>
    </lineage>
</organism>
<dbReference type="RefSeq" id="WP_378298701.1">
    <property type="nucleotide sequence ID" value="NZ_JBHTJA010000021.1"/>
</dbReference>
<accession>A0ABW3EPV2</accession>
<dbReference type="EMBL" id="JBHTJA010000021">
    <property type="protein sequence ID" value="MFD0901487.1"/>
    <property type="molecule type" value="Genomic_DNA"/>
</dbReference>
<comment type="caution">
    <text evidence="1">The sequence shown here is derived from an EMBL/GenBank/DDBJ whole genome shotgun (WGS) entry which is preliminary data.</text>
</comment>
<name>A0ABW3EPV2_9ACTN</name>
<dbReference type="Gene3D" id="3.90.1200.10">
    <property type="match status" value="1"/>
</dbReference>
<dbReference type="InterPro" id="IPR011009">
    <property type="entry name" value="Kinase-like_dom_sf"/>
</dbReference>
<dbReference type="Proteomes" id="UP001596972">
    <property type="component" value="Unassembled WGS sequence"/>
</dbReference>
<gene>
    <name evidence="1" type="ORF">ACFQ11_13890</name>
</gene>
<proteinExistence type="predicted"/>
<evidence type="ECO:0000313" key="2">
    <source>
        <dbReference type="Proteomes" id="UP001596972"/>
    </source>
</evidence>
<sequence>MEWDADGLAHRAELSAYIATPVCSPAPALTERIRLPDAWWARLREAIEAVAVTPSPGSRSPVITQEYIHRAIPRYLGNTGVDTTVTRWSLAHGDLHWANLTRPELTILDWEGFGPAPFGFDAAHLYAYTLPVPEVAADVRRTFADVLATPDGRLAELTVAAMILQAAERDPVHARLAPLVSAHLPVQREQANPR</sequence>
<protein>
    <submittedName>
        <fullName evidence="1">Phosphotransferase</fullName>
    </submittedName>
</protein>
<reference evidence="2" key="1">
    <citation type="journal article" date="2019" name="Int. J. Syst. Evol. Microbiol.">
        <title>The Global Catalogue of Microorganisms (GCM) 10K type strain sequencing project: providing services to taxonomists for standard genome sequencing and annotation.</title>
        <authorList>
            <consortium name="The Broad Institute Genomics Platform"/>
            <consortium name="The Broad Institute Genome Sequencing Center for Infectious Disease"/>
            <person name="Wu L."/>
            <person name="Ma J."/>
        </authorList>
    </citation>
    <scope>NUCLEOTIDE SEQUENCE [LARGE SCALE GENOMIC DNA]</scope>
    <source>
        <strain evidence="2">JCM 31202</strain>
    </source>
</reference>
<keyword evidence="2" id="KW-1185">Reference proteome</keyword>
<dbReference type="SUPFAM" id="SSF56112">
    <property type="entry name" value="Protein kinase-like (PK-like)"/>
    <property type="match status" value="1"/>
</dbReference>